<organism evidence="1 2">
    <name type="scientific">Peronosclerospora sorghi</name>
    <dbReference type="NCBI Taxonomy" id="230839"/>
    <lineage>
        <taxon>Eukaryota</taxon>
        <taxon>Sar</taxon>
        <taxon>Stramenopiles</taxon>
        <taxon>Oomycota</taxon>
        <taxon>Peronosporomycetes</taxon>
        <taxon>Peronosporales</taxon>
        <taxon>Peronosporaceae</taxon>
        <taxon>Peronosclerospora</taxon>
    </lineage>
</organism>
<reference evidence="1 2" key="1">
    <citation type="journal article" date="2022" name="bioRxiv">
        <title>The genome of the oomycete Peronosclerospora sorghi, a cosmopolitan pathogen of maize and sorghum, is inflated with dispersed pseudogenes.</title>
        <authorList>
            <person name="Fletcher K."/>
            <person name="Martin F."/>
            <person name="Isakeit T."/>
            <person name="Cavanaugh K."/>
            <person name="Magill C."/>
            <person name="Michelmore R."/>
        </authorList>
    </citation>
    <scope>NUCLEOTIDE SEQUENCE [LARGE SCALE GENOMIC DNA]</scope>
    <source>
        <strain evidence="1">P6</strain>
    </source>
</reference>
<comment type="caution">
    <text evidence="1">The sequence shown here is derived from an EMBL/GenBank/DDBJ whole genome shotgun (WGS) entry which is preliminary data.</text>
</comment>
<evidence type="ECO:0000313" key="1">
    <source>
        <dbReference type="EMBL" id="KAI9910846.1"/>
    </source>
</evidence>
<name>A0ACC0VYL9_9STRA</name>
<protein>
    <submittedName>
        <fullName evidence="1">Uncharacterized protein</fullName>
    </submittedName>
</protein>
<gene>
    <name evidence="1" type="ORF">PsorP6_010108</name>
</gene>
<keyword evidence="2" id="KW-1185">Reference proteome</keyword>
<dbReference type="Proteomes" id="UP001163321">
    <property type="component" value="Chromosome 6"/>
</dbReference>
<dbReference type="EMBL" id="CM047585">
    <property type="protein sequence ID" value="KAI9910846.1"/>
    <property type="molecule type" value="Genomic_DNA"/>
</dbReference>
<sequence>MSVAQTDAALIVGRDGGLLCILTDKDVTRRVAALGNDHFYVSILDVMNPNPKYVDERDSAMDAMFIMREGKFCHLPVVDETEMVSGMLLIQKCLYDAITRIEKVQQSSRGSLRQRLEKQLQATGIGKGQGALKQLVGPVVEKLLSPTVDAILEDETLSPLVIEHDTVMEVSRQMAASRKAALVVEDPNNDNSSSVSGSHRLALVGYDNGMSARTRKVLGLFTPKDLLTGAGLDAAETTVWQVMTPDPETTPPSTKLIDALHIMYEHNLLHLPVVNDETTTIVGMLDVLSLCYGTFASGAVAESGNGIDGDSDWRAFWDVYLALGHDDDDFSELERMKGSRISRQRRAEAAKRMRQARVEDVVVTTEEGELRGILNDTYIVRRVLAEEVVPKRCSVASVMTTKPSCV</sequence>
<accession>A0ACC0VYL9</accession>
<proteinExistence type="predicted"/>
<evidence type="ECO:0000313" key="2">
    <source>
        <dbReference type="Proteomes" id="UP001163321"/>
    </source>
</evidence>